<dbReference type="InterPro" id="IPR029787">
    <property type="entry name" value="Nucleotide_cyclase"/>
</dbReference>
<dbReference type="Pfam" id="PF00563">
    <property type="entry name" value="EAL"/>
    <property type="match status" value="1"/>
</dbReference>
<dbReference type="SMART" id="SM00267">
    <property type="entry name" value="GGDEF"/>
    <property type="match status" value="1"/>
</dbReference>
<dbReference type="EMBL" id="AJWY01000813">
    <property type="protein sequence ID" value="EKC80648.1"/>
    <property type="molecule type" value="Genomic_DNA"/>
</dbReference>
<dbReference type="PROSITE" id="PS50887">
    <property type="entry name" value="GGDEF"/>
    <property type="match status" value="1"/>
</dbReference>
<dbReference type="PANTHER" id="PTHR44757:SF2">
    <property type="entry name" value="BIOFILM ARCHITECTURE MAINTENANCE PROTEIN MBAA"/>
    <property type="match status" value="1"/>
</dbReference>
<dbReference type="Gene3D" id="3.30.70.270">
    <property type="match status" value="1"/>
</dbReference>
<protein>
    <submittedName>
        <fullName evidence="3">Response regulator receiver modulated diguanylate cyclase/phosphodiesterase</fullName>
    </submittedName>
</protein>
<dbReference type="PANTHER" id="PTHR44757">
    <property type="entry name" value="DIGUANYLATE CYCLASE DGCP"/>
    <property type="match status" value="1"/>
</dbReference>
<dbReference type="InterPro" id="IPR052155">
    <property type="entry name" value="Biofilm_reg_signaling"/>
</dbReference>
<accession>K1UEZ1</accession>
<dbReference type="InterPro" id="IPR000160">
    <property type="entry name" value="GGDEF_dom"/>
</dbReference>
<organism evidence="3">
    <name type="scientific">human gut metagenome</name>
    <dbReference type="NCBI Taxonomy" id="408170"/>
    <lineage>
        <taxon>unclassified sequences</taxon>
        <taxon>metagenomes</taxon>
        <taxon>organismal metagenomes</taxon>
    </lineage>
</organism>
<proteinExistence type="predicted"/>
<dbReference type="InterPro" id="IPR001633">
    <property type="entry name" value="EAL_dom"/>
</dbReference>
<gene>
    <name evidence="3" type="ORF">LEA_01162</name>
</gene>
<dbReference type="InterPro" id="IPR043128">
    <property type="entry name" value="Rev_trsase/Diguanyl_cyclase"/>
</dbReference>
<sequence length="186" mass="21023">DIDDFRKVNDGLGIVAGDELVQQFGSFLKEFNGDDVIVCHLTSDVYCMAIYDPCGNKSVEHIHKKIVKRTREPFYLVGGQVLNITVSVGVAEYPEAATSALELINCAEIVMFKGKAMGKNRIQYFDTPILNDFLKNVELDSKLKEAVFENNFLLYYQPQYYAGNRKLRGVEALIRWKDGNGRMISP</sequence>
<feature type="non-terminal residue" evidence="3">
    <location>
        <position position="1"/>
    </location>
</feature>
<feature type="domain" description="GGDEF" evidence="2">
    <location>
        <begin position="1"/>
        <end position="127"/>
    </location>
</feature>
<feature type="domain" description="EAL" evidence="1">
    <location>
        <begin position="136"/>
        <end position="186"/>
    </location>
</feature>
<dbReference type="PROSITE" id="PS50883">
    <property type="entry name" value="EAL"/>
    <property type="match status" value="1"/>
</dbReference>
<dbReference type="SUPFAM" id="SSF141868">
    <property type="entry name" value="EAL domain-like"/>
    <property type="match status" value="1"/>
</dbReference>
<dbReference type="Pfam" id="PF00990">
    <property type="entry name" value="GGDEF"/>
    <property type="match status" value="1"/>
</dbReference>
<feature type="non-terminal residue" evidence="3">
    <location>
        <position position="186"/>
    </location>
</feature>
<dbReference type="InterPro" id="IPR035919">
    <property type="entry name" value="EAL_sf"/>
</dbReference>
<evidence type="ECO:0000259" key="1">
    <source>
        <dbReference type="PROSITE" id="PS50883"/>
    </source>
</evidence>
<name>K1UEZ1_9ZZZZ</name>
<evidence type="ECO:0000313" key="3">
    <source>
        <dbReference type="EMBL" id="EKC80648.1"/>
    </source>
</evidence>
<dbReference type="CDD" id="cd01949">
    <property type="entry name" value="GGDEF"/>
    <property type="match status" value="1"/>
</dbReference>
<evidence type="ECO:0000259" key="2">
    <source>
        <dbReference type="PROSITE" id="PS50887"/>
    </source>
</evidence>
<dbReference type="Gene3D" id="3.20.20.450">
    <property type="entry name" value="EAL domain"/>
    <property type="match status" value="1"/>
</dbReference>
<dbReference type="AlphaFoldDB" id="K1UEZ1"/>
<reference evidence="3" key="1">
    <citation type="journal article" date="2013" name="Environ. Microbiol.">
        <title>Microbiota from the distal guts of lean and obese adolescents exhibit partial functional redundancy besides clear differences in community structure.</title>
        <authorList>
            <person name="Ferrer M."/>
            <person name="Ruiz A."/>
            <person name="Lanza F."/>
            <person name="Haange S.B."/>
            <person name="Oberbach A."/>
            <person name="Till H."/>
            <person name="Bargiela R."/>
            <person name="Campoy C."/>
            <person name="Segura M.T."/>
            <person name="Richter M."/>
            <person name="von Bergen M."/>
            <person name="Seifert J."/>
            <person name="Suarez A."/>
        </authorList>
    </citation>
    <scope>NUCLEOTIDE SEQUENCE</scope>
</reference>
<comment type="caution">
    <text evidence="3">The sequence shown here is derived from an EMBL/GenBank/DDBJ whole genome shotgun (WGS) entry which is preliminary data.</text>
</comment>
<dbReference type="NCBIfam" id="TIGR00254">
    <property type="entry name" value="GGDEF"/>
    <property type="match status" value="1"/>
</dbReference>
<dbReference type="SUPFAM" id="SSF55073">
    <property type="entry name" value="Nucleotide cyclase"/>
    <property type="match status" value="1"/>
</dbReference>